<evidence type="ECO:0000259" key="9">
    <source>
        <dbReference type="PROSITE" id="PS51489"/>
    </source>
</evidence>
<dbReference type="FunFam" id="1.25.40.430:FF:000004">
    <property type="entry name" value="Mitotic spindle checkpoint protein BUBR1"/>
    <property type="match status" value="1"/>
</dbReference>
<gene>
    <name evidence="10" type="primary">LOC100193966</name>
</gene>
<evidence type="ECO:0000256" key="5">
    <source>
        <dbReference type="ARBA" id="ARBA00023242"/>
    </source>
</evidence>
<evidence type="ECO:0000256" key="3">
    <source>
        <dbReference type="ARBA" id="ARBA00022454"/>
    </source>
</evidence>
<protein>
    <recommendedName>
        <fullName evidence="9">BUB1 N-terminal domain-containing protein</fullName>
    </recommendedName>
</protein>
<keyword evidence="12" id="KW-1267">Proteomics identification</keyword>
<sequence length="438" mass="49756">MGLTKSLRPKLFAKLHRLKPKPDLRAAAASAPKRNGRISSNSNCSRCHPPHMAAAEEMMAVLDKETLALMGLGNAAAAVVAECEKFKENARPLKRGRDVSKLNHALKAHADPAQRATLLEARKKLIEAIYEYQGEDPLQPWLDCIKWVQEYFPTGGECSGLVVLYEQCVRTLLDDERYKDDLRFLKVWLEYAGNCADAEVIYRFLEANQIGQGHAIYYMSYASLLESKNKLRKANEIFDLGIARKAKPLEKLEAVYRAFLRRSIKKREQEDDTVDDDLPKRSFGNNLKRDENRNQQAGNSHLGRPRALQRPLSVYKDESPLPNQGLDRVRSKENNTSWRVLGTRAERNKENNMMPAKWTSHKIPQKLGARGAVQSTRASCSIEVFVEEDCTQEPARPVPKSPNPSVLKLRQTTSKSLKKETELLKENPLRNFPLSRLR</sequence>
<evidence type="ECO:0000256" key="1">
    <source>
        <dbReference type="ARBA" id="ARBA00004123"/>
    </source>
</evidence>
<proteinExistence type="evidence at protein level"/>
<evidence type="ECO:0000256" key="6">
    <source>
        <dbReference type="ARBA" id="ARBA00023306"/>
    </source>
</evidence>
<evidence type="ECO:0000256" key="8">
    <source>
        <dbReference type="SAM" id="MobiDB-lite"/>
    </source>
</evidence>
<evidence type="ECO:0000313" key="11">
    <source>
        <dbReference type="Proteomes" id="UP000007305"/>
    </source>
</evidence>
<dbReference type="SMART" id="SM00777">
    <property type="entry name" value="Mad3_BUB1_I"/>
    <property type="match status" value="1"/>
</dbReference>
<dbReference type="InParanoid" id="A0A804PGC2"/>
<dbReference type="AlphaFoldDB" id="A0A804PGC2"/>
<name>A0A804PGC2_MAIZE</name>
<keyword evidence="5" id="KW-0539">Nucleus</keyword>
<feature type="region of interest" description="Disordered" evidence="8">
    <location>
        <begin position="23"/>
        <end position="45"/>
    </location>
</feature>
<reference evidence="10" key="2">
    <citation type="submission" date="2019-07" db="EMBL/GenBank/DDBJ databases">
        <authorList>
            <person name="Seetharam A."/>
            <person name="Woodhouse M."/>
            <person name="Cannon E."/>
        </authorList>
    </citation>
    <scope>NUCLEOTIDE SEQUENCE [LARGE SCALE GENOMIC DNA]</scope>
    <source>
        <strain evidence="10">cv. B73</strain>
    </source>
</reference>
<reference evidence="10" key="3">
    <citation type="submission" date="2021-05" db="UniProtKB">
        <authorList>
            <consortium name="EnsemblPlants"/>
        </authorList>
    </citation>
    <scope>IDENTIFICATION</scope>
    <source>
        <strain evidence="10">cv. B73</strain>
    </source>
</reference>
<evidence type="ECO:0000256" key="2">
    <source>
        <dbReference type="ARBA" id="ARBA00004629"/>
    </source>
</evidence>
<feature type="domain" description="BUB1 N-terminal" evidence="9">
    <location>
        <begin position="125"/>
        <end position="283"/>
    </location>
</feature>
<dbReference type="InterPro" id="IPR015661">
    <property type="entry name" value="Bub1/Mad3"/>
</dbReference>
<dbReference type="GO" id="GO:0051754">
    <property type="term" value="P:meiotic sister chromatid cohesion, centromeric"/>
    <property type="evidence" value="ECO:0000318"/>
    <property type="project" value="GO_Central"/>
</dbReference>
<organism evidence="10 11">
    <name type="scientific">Zea mays</name>
    <name type="common">Maize</name>
    <dbReference type="NCBI Taxonomy" id="4577"/>
    <lineage>
        <taxon>Eukaryota</taxon>
        <taxon>Viridiplantae</taxon>
        <taxon>Streptophyta</taxon>
        <taxon>Embryophyta</taxon>
        <taxon>Tracheophyta</taxon>
        <taxon>Spermatophyta</taxon>
        <taxon>Magnoliopsida</taxon>
        <taxon>Liliopsida</taxon>
        <taxon>Poales</taxon>
        <taxon>Poaceae</taxon>
        <taxon>PACMAD clade</taxon>
        <taxon>Panicoideae</taxon>
        <taxon>Andropogonodae</taxon>
        <taxon>Andropogoneae</taxon>
        <taxon>Tripsacinae</taxon>
        <taxon>Zea</taxon>
    </lineage>
</organism>
<dbReference type="GO" id="GO:0000776">
    <property type="term" value="C:kinetochore"/>
    <property type="evidence" value="ECO:0000318"/>
    <property type="project" value="GO_Central"/>
</dbReference>
<dbReference type="GO" id="GO:0005634">
    <property type="term" value="C:nucleus"/>
    <property type="evidence" value="ECO:0007669"/>
    <property type="project" value="UniProtKB-SubCell"/>
</dbReference>
<dbReference type="GO" id="GO:0007094">
    <property type="term" value="P:mitotic spindle assembly checkpoint signaling"/>
    <property type="evidence" value="ECO:0000318"/>
    <property type="project" value="GO_Central"/>
</dbReference>
<feature type="region of interest" description="Disordered" evidence="8">
    <location>
        <begin position="270"/>
        <end position="335"/>
    </location>
</feature>
<keyword evidence="6" id="KW-0131">Cell cycle</keyword>
<dbReference type="EnsemblPlants" id="Zm00001eb236510_T001">
    <property type="protein sequence ID" value="Zm00001eb236510_P001"/>
    <property type="gene ID" value="Zm00001eb236510"/>
</dbReference>
<evidence type="ECO:0000313" key="10">
    <source>
        <dbReference type="EnsemblPlants" id="Zm00001eb236510_P001"/>
    </source>
</evidence>
<keyword evidence="7" id="KW-0137">Centromere</keyword>
<dbReference type="PANTHER" id="PTHR14030:SF19">
    <property type="entry name" value="MITOTIC SPINDLE CHECKPOINT PROTEIN BUBR1"/>
    <property type="match status" value="1"/>
</dbReference>
<keyword evidence="11" id="KW-1185">Reference proteome</keyword>
<dbReference type="Gene3D" id="1.25.40.430">
    <property type="match status" value="1"/>
</dbReference>
<reference evidence="11" key="1">
    <citation type="journal article" date="2009" name="Science">
        <title>The B73 maize genome: complexity, diversity, and dynamics.</title>
        <authorList>
            <person name="Schnable P.S."/>
            <person name="Ware D."/>
            <person name="Fulton R.S."/>
            <person name="Stein J.C."/>
            <person name="Wei F."/>
            <person name="Pasternak S."/>
            <person name="Liang C."/>
            <person name="Zhang J."/>
            <person name="Fulton L."/>
            <person name="Graves T.A."/>
            <person name="Minx P."/>
            <person name="Reily A.D."/>
            <person name="Courtney L."/>
            <person name="Kruchowski S.S."/>
            <person name="Tomlinson C."/>
            <person name="Strong C."/>
            <person name="Delehaunty K."/>
            <person name="Fronick C."/>
            <person name="Courtney B."/>
            <person name="Rock S.M."/>
            <person name="Belter E."/>
            <person name="Du F."/>
            <person name="Kim K."/>
            <person name="Abbott R.M."/>
            <person name="Cotton M."/>
            <person name="Levy A."/>
            <person name="Marchetto P."/>
            <person name="Ochoa K."/>
            <person name="Jackson S.M."/>
            <person name="Gillam B."/>
            <person name="Chen W."/>
            <person name="Yan L."/>
            <person name="Higginbotham J."/>
            <person name="Cardenas M."/>
            <person name="Waligorski J."/>
            <person name="Applebaum E."/>
            <person name="Phelps L."/>
            <person name="Falcone J."/>
            <person name="Kanchi K."/>
            <person name="Thane T."/>
            <person name="Scimone A."/>
            <person name="Thane N."/>
            <person name="Henke J."/>
            <person name="Wang T."/>
            <person name="Ruppert J."/>
            <person name="Shah N."/>
            <person name="Rotter K."/>
            <person name="Hodges J."/>
            <person name="Ingenthron E."/>
            <person name="Cordes M."/>
            <person name="Kohlberg S."/>
            <person name="Sgro J."/>
            <person name="Delgado B."/>
            <person name="Mead K."/>
            <person name="Chinwalla A."/>
            <person name="Leonard S."/>
            <person name="Crouse K."/>
            <person name="Collura K."/>
            <person name="Kudrna D."/>
            <person name="Currie J."/>
            <person name="He R."/>
            <person name="Angelova A."/>
            <person name="Rajasekar S."/>
            <person name="Mueller T."/>
            <person name="Lomeli R."/>
            <person name="Scara G."/>
            <person name="Ko A."/>
            <person name="Delaney K."/>
            <person name="Wissotski M."/>
            <person name="Lopez G."/>
            <person name="Campos D."/>
            <person name="Braidotti M."/>
            <person name="Ashley E."/>
            <person name="Golser W."/>
            <person name="Kim H."/>
            <person name="Lee S."/>
            <person name="Lin J."/>
            <person name="Dujmic Z."/>
            <person name="Kim W."/>
            <person name="Talag J."/>
            <person name="Zuccolo A."/>
            <person name="Fan C."/>
            <person name="Sebastian A."/>
            <person name="Kramer M."/>
            <person name="Spiegel L."/>
            <person name="Nascimento L."/>
            <person name="Zutavern T."/>
            <person name="Miller B."/>
            <person name="Ambroise C."/>
            <person name="Muller S."/>
            <person name="Spooner W."/>
            <person name="Narechania A."/>
            <person name="Ren L."/>
            <person name="Wei S."/>
            <person name="Kumari S."/>
            <person name="Faga B."/>
            <person name="Levy M.J."/>
            <person name="McMahan L."/>
            <person name="Van Buren P."/>
            <person name="Vaughn M.W."/>
            <person name="Ying K."/>
            <person name="Yeh C.-T."/>
            <person name="Emrich S.J."/>
            <person name="Jia Y."/>
            <person name="Kalyanaraman A."/>
            <person name="Hsia A.-P."/>
            <person name="Barbazuk W.B."/>
            <person name="Baucom R.S."/>
            <person name="Brutnell T.P."/>
            <person name="Carpita N.C."/>
            <person name="Chaparro C."/>
            <person name="Chia J.-M."/>
            <person name="Deragon J.-M."/>
            <person name="Estill J.C."/>
            <person name="Fu Y."/>
            <person name="Jeddeloh J.A."/>
            <person name="Han Y."/>
            <person name="Lee H."/>
            <person name="Li P."/>
            <person name="Lisch D.R."/>
            <person name="Liu S."/>
            <person name="Liu Z."/>
            <person name="Nagel D.H."/>
            <person name="McCann M.C."/>
            <person name="SanMiguel P."/>
            <person name="Myers A.M."/>
            <person name="Nettleton D."/>
            <person name="Nguyen J."/>
            <person name="Penning B.W."/>
            <person name="Ponnala L."/>
            <person name="Schneider K.L."/>
            <person name="Schwartz D.C."/>
            <person name="Sharma A."/>
            <person name="Soderlund C."/>
            <person name="Springer N.M."/>
            <person name="Sun Q."/>
            <person name="Wang H."/>
            <person name="Waterman M."/>
            <person name="Westerman R."/>
            <person name="Wolfgruber T.K."/>
            <person name="Yang L."/>
            <person name="Yu Y."/>
            <person name="Zhang L."/>
            <person name="Zhou S."/>
            <person name="Zhu Q."/>
            <person name="Bennetzen J.L."/>
            <person name="Dawe R.K."/>
            <person name="Jiang J."/>
            <person name="Jiang N."/>
            <person name="Presting G.G."/>
            <person name="Wessler S.R."/>
            <person name="Aluru S."/>
            <person name="Martienssen R.A."/>
            <person name="Clifton S.W."/>
            <person name="McCombie W.R."/>
            <person name="Wing R.A."/>
            <person name="Wilson R.K."/>
        </authorList>
    </citation>
    <scope>NUCLEOTIDE SEQUENCE [LARGE SCALE GENOMIC DNA]</scope>
    <source>
        <strain evidence="11">cv. B73</strain>
    </source>
</reference>
<dbReference type="PANTHER" id="PTHR14030">
    <property type="entry name" value="MITOTIC CHECKPOINT SERINE/THREONINE-PROTEIN KINASE BUB1"/>
    <property type="match status" value="1"/>
</dbReference>
<dbReference type="InterPro" id="IPR013212">
    <property type="entry name" value="Mad3/Bub1_I"/>
</dbReference>
<evidence type="ECO:0007829" key="12">
    <source>
        <dbReference type="PeptideAtlas" id="A0A804PGC2"/>
    </source>
</evidence>
<accession>A0A804PGC2</accession>
<dbReference type="PROSITE" id="PS51489">
    <property type="entry name" value="BUB1_N"/>
    <property type="match status" value="1"/>
</dbReference>
<evidence type="ECO:0000256" key="7">
    <source>
        <dbReference type="ARBA" id="ARBA00023328"/>
    </source>
</evidence>
<dbReference type="Pfam" id="PF08311">
    <property type="entry name" value="Mad3_BUB1_I"/>
    <property type="match status" value="1"/>
</dbReference>
<dbReference type="FunCoup" id="A0A804PGC2">
    <property type="interactions" value="18"/>
</dbReference>
<keyword evidence="3" id="KW-0158">Chromosome</keyword>
<keyword evidence="4" id="KW-0995">Kinetochore</keyword>
<feature type="region of interest" description="Disordered" evidence="8">
    <location>
        <begin position="389"/>
        <end position="424"/>
    </location>
</feature>
<dbReference type="GO" id="GO:0004672">
    <property type="term" value="F:protein kinase activity"/>
    <property type="evidence" value="ECO:0000318"/>
    <property type="project" value="GO_Central"/>
</dbReference>
<dbReference type="Gramene" id="Zm00001eb236510_T001">
    <property type="protein sequence ID" value="Zm00001eb236510_P001"/>
    <property type="gene ID" value="Zm00001eb236510"/>
</dbReference>
<comment type="subcellular location">
    <subcellularLocation>
        <location evidence="2">Chromosome</location>
        <location evidence="2">Centromere</location>
        <location evidence="2">Kinetochore</location>
    </subcellularLocation>
    <subcellularLocation>
        <location evidence="1">Nucleus</location>
    </subcellularLocation>
</comment>
<dbReference type="Proteomes" id="UP000007305">
    <property type="component" value="Chromosome 5"/>
</dbReference>
<evidence type="ECO:0000256" key="4">
    <source>
        <dbReference type="ARBA" id="ARBA00022838"/>
    </source>
</evidence>